<dbReference type="Proteomes" id="UP001498398">
    <property type="component" value="Unassembled WGS sequence"/>
</dbReference>
<evidence type="ECO:0000256" key="1">
    <source>
        <dbReference type="ARBA" id="ARBA00005591"/>
    </source>
</evidence>
<dbReference type="Pfam" id="PF01625">
    <property type="entry name" value="PMSR"/>
    <property type="match status" value="1"/>
</dbReference>
<comment type="similarity">
    <text evidence="1">Belongs to the MsrA Met sulfoxide reductase family.</text>
</comment>
<dbReference type="PANTHER" id="PTHR43774:SF1">
    <property type="entry name" value="PEPTIDE METHIONINE SULFOXIDE REDUCTASE MSRA 2"/>
    <property type="match status" value="1"/>
</dbReference>
<evidence type="ECO:0000259" key="5">
    <source>
        <dbReference type="Pfam" id="PF01625"/>
    </source>
</evidence>
<dbReference type="InterPro" id="IPR036509">
    <property type="entry name" value="Met_Sox_Rdtase_MsrA_sf"/>
</dbReference>
<dbReference type="NCBIfam" id="TIGR00401">
    <property type="entry name" value="msrA"/>
    <property type="match status" value="1"/>
</dbReference>
<organism evidence="6 7">
    <name type="scientific">Marasmiellus scandens</name>
    <dbReference type="NCBI Taxonomy" id="2682957"/>
    <lineage>
        <taxon>Eukaryota</taxon>
        <taxon>Fungi</taxon>
        <taxon>Dikarya</taxon>
        <taxon>Basidiomycota</taxon>
        <taxon>Agaricomycotina</taxon>
        <taxon>Agaricomycetes</taxon>
        <taxon>Agaricomycetidae</taxon>
        <taxon>Agaricales</taxon>
        <taxon>Marasmiineae</taxon>
        <taxon>Omphalotaceae</taxon>
        <taxon>Marasmiellus</taxon>
    </lineage>
</organism>
<dbReference type="SUPFAM" id="SSF55068">
    <property type="entry name" value="Peptide methionine sulfoxide reductase"/>
    <property type="match status" value="1"/>
</dbReference>
<evidence type="ECO:0000313" key="7">
    <source>
        <dbReference type="Proteomes" id="UP001498398"/>
    </source>
</evidence>
<comment type="caution">
    <text evidence="6">The sequence shown here is derived from an EMBL/GenBank/DDBJ whole genome shotgun (WGS) entry which is preliminary data.</text>
</comment>
<name>A0ABR1JLI6_9AGAR</name>
<feature type="domain" description="Peptide methionine sulphoxide reductase MsrA" evidence="5">
    <location>
        <begin position="32"/>
        <end position="193"/>
    </location>
</feature>
<protein>
    <recommendedName>
        <fullName evidence="2">peptide-methionine (S)-S-oxide reductase</fullName>
        <ecNumber evidence="2">1.8.4.11</ecNumber>
    </recommendedName>
    <alternativeName>
        <fullName evidence="4">Peptide-methionine (S)-S-oxide reductase</fullName>
    </alternativeName>
</protein>
<reference evidence="6 7" key="1">
    <citation type="submission" date="2024-01" db="EMBL/GenBank/DDBJ databases">
        <title>A draft genome for the cacao thread blight pathogen Marasmiellus scandens.</title>
        <authorList>
            <person name="Baruah I.K."/>
            <person name="Leung J."/>
            <person name="Bukari Y."/>
            <person name="Amoako-Attah I."/>
            <person name="Meinhardt L.W."/>
            <person name="Bailey B.A."/>
            <person name="Cohen S.P."/>
        </authorList>
    </citation>
    <scope>NUCLEOTIDE SEQUENCE [LARGE SCALE GENOMIC DNA]</scope>
    <source>
        <strain evidence="6 7">GH-19</strain>
    </source>
</reference>
<dbReference type="GO" id="GO:0008113">
    <property type="term" value="F:peptide-methionine (S)-S-oxide reductase activity"/>
    <property type="evidence" value="ECO:0007669"/>
    <property type="project" value="UniProtKB-EC"/>
</dbReference>
<proteinExistence type="inferred from homology"/>
<sequence>MLGALRGLFLGKPLDVAQFRAMSSSASSTEIATFAAGCFWGVEHIFLKHYPPSQNKGILKTSVGYTGGKASAADPTYRQVCSGTTDHAEALRIEFDPNVISYAELVEFFYRTHDPTTLNRQGADVGTQYRSAIFYHTPEQLEIAKRVTEEVQEKHFTPKGKKIATEIVEADQWWDAEEYHQLYLFKNPTGYQCPTHRLHW</sequence>
<dbReference type="HAMAP" id="MF_01401">
    <property type="entry name" value="MsrA"/>
    <property type="match status" value="1"/>
</dbReference>
<gene>
    <name evidence="6" type="primary">mxr1</name>
    <name evidence="6" type="ORF">VKT23_007730</name>
</gene>
<keyword evidence="3 6" id="KW-0560">Oxidoreductase</keyword>
<keyword evidence="7" id="KW-1185">Reference proteome</keyword>
<dbReference type="PANTHER" id="PTHR43774">
    <property type="entry name" value="PEPTIDE METHIONINE SULFOXIDE REDUCTASE"/>
    <property type="match status" value="1"/>
</dbReference>
<evidence type="ECO:0000256" key="4">
    <source>
        <dbReference type="ARBA" id="ARBA00030643"/>
    </source>
</evidence>
<evidence type="ECO:0000256" key="2">
    <source>
        <dbReference type="ARBA" id="ARBA00012502"/>
    </source>
</evidence>
<dbReference type="EMBL" id="JBANRG010000011">
    <property type="protein sequence ID" value="KAK7462127.1"/>
    <property type="molecule type" value="Genomic_DNA"/>
</dbReference>
<evidence type="ECO:0000256" key="3">
    <source>
        <dbReference type="ARBA" id="ARBA00023002"/>
    </source>
</evidence>
<accession>A0ABR1JLI6</accession>
<dbReference type="Gene3D" id="3.30.1060.10">
    <property type="entry name" value="Peptide methionine sulphoxide reductase MsrA"/>
    <property type="match status" value="1"/>
</dbReference>
<dbReference type="EC" id="1.8.4.11" evidence="2"/>
<evidence type="ECO:0000313" key="6">
    <source>
        <dbReference type="EMBL" id="KAK7462127.1"/>
    </source>
</evidence>
<dbReference type="InterPro" id="IPR002569">
    <property type="entry name" value="Met_Sox_Rdtase_MsrA_dom"/>
</dbReference>